<dbReference type="Proteomes" id="UP001589855">
    <property type="component" value="Unassembled WGS sequence"/>
</dbReference>
<proteinExistence type="predicted"/>
<dbReference type="Pfam" id="PF12636">
    <property type="entry name" value="DUF3781"/>
    <property type="match status" value="1"/>
</dbReference>
<reference evidence="1 2" key="1">
    <citation type="submission" date="2024-09" db="EMBL/GenBank/DDBJ databases">
        <authorList>
            <person name="Sun Q."/>
            <person name="Mori K."/>
        </authorList>
    </citation>
    <scope>NUCLEOTIDE SEQUENCE [LARGE SCALE GENOMIC DNA]</scope>
    <source>
        <strain evidence="1 2">TBRC 4575</strain>
    </source>
</reference>
<name>A0ABV6K1K9_9LACO</name>
<dbReference type="EMBL" id="JBHLUK010000024">
    <property type="protein sequence ID" value="MFC0423271.1"/>
    <property type="molecule type" value="Genomic_DNA"/>
</dbReference>
<evidence type="ECO:0000313" key="2">
    <source>
        <dbReference type="Proteomes" id="UP001589855"/>
    </source>
</evidence>
<keyword evidence="2" id="KW-1185">Reference proteome</keyword>
<sequence length="90" mass="9942">MENTASQDQVLATLQAQVGYTPLVFARVNKKLGLNRDEAGVKALVSGVLARADEINRHGKNYYVLSHQDQVELTINASNYRLITASKVKK</sequence>
<accession>A0ABV6K1K9</accession>
<dbReference type="InterPro" id="IPR024229">
    <property type="entry name" value="DUF3781"/>
</dbReference>
<evidence type="ECO:0000313" key="1">
    <source>
        <dbReference type="EMBL" id="MFC0423271.1"/>
    </source>
</evidence>
<comment type="caution">
    <text evidence="1">The sequence shown here is derived from an EMBL/GenBank/DDBJ whole genome shotgun (WGS) entry which is preliminary data.</text>
</comment>
<organism evidence="1 2">
    <name type="scientific">Lactiplantibacillus plajomi</name>
    <dbReference type="NCBI Taxonomy" id="1457217"/>
    <lineage>
        <taxon>Bacteria</taxon>
        <taxon>Bacillati</taxon>
        <taxon>Bacillota</taxon>
        <taxon>Bacilli</taxon>
        <taxon>Lactobacillales</taxon>
        <taxon>Lactobacillaceae</taxon>
        <taxon>Lactiplantibacillus</taxon>
    </lineage>
</organism>
<protein>
    <submittedName>
        <fullName evidence="1">DUF3781 domain-containing protein</fullName>
    </submittedName>
</protein>
<dbReference type="RefSeq" id="WP_137644642.1">
    <property type="nucleotide sequence ID" value="NZ_BAABRM010000007.1"/>
</dbReference>
<gene>
    <name evidence="1" type="ORF">ACFFGS_03915</name>
</gene>